<dbReference type="Proteomes" id="UP001295740">
    <property type="component" value="Unassembled WGS sequence"/>
</dbReference>
<proteinExistence type="predicted"/>
<reference evidence="2" key="1">
    <citation type="submission" date="2023-10" db="EMBL/GenBank/DDBJ databases">
        <authorList>
            <person name="Hackl T."/>
        </authorList>
    </citation>
    <scope>NUCLEOTIDE SEQUENCE</scope>
</reference>
<comment type="caution">
    <text evidence="2">The sequence shown here is derived from an EMBL/GenBank/DDBJ whole genome shotgun (WGS) entry which is preliminary data.</text>
</comment>
<dbReference type="PANTHER" id="PTHR38795:SF1">
    <property type="entry name" value="DUF6604 DOMAIN-CONTAINING PROTEIN"/>
    <property type="match status" value="1"/>
</dbReference>
<organism evidence="2 3">
    <name type="scientific">Anthostomella pinea</name>
    <dbReference type="NCBI Taxonomy" id="933095"/>
    <lineage>
        <taxon>Eukaryota</taxon>
        <taxon>Fungi</taxon>
        <taxon>Dikarya</taxon>
        <taxon>Ascomycota</taxon>
        <taxon>Pezizomycotina</taxon>
        <taxon>Sordariomycetes</taxon>
        <taxon>Xylariomycetidae</taxon>
        <taxon>Xylariales</taxon>
        <taxon>Xylariaceae</taxon>
        <taxon>Anthostomella</taxon>
    </lineage>
</organism>
<keyword evidence="3" id="KW-1185">Reference proteome</keyword>
<dbReference type="AlphaFoldDB" id="A0AAI8V7I7"/>
<sequence length="477" mass="53780">MFDVLTLDSPNNDEREDATTNEENAFILKHWRLYESGQESLSTASAITNIGFLALESGYIDVQEIIDSFGGPLALLRLTSDDHNNGNARIQTVQGILHHLVGLAKDHTTMKTQPAWPNFSKTDDFGNFYDQWTRNMRDAIRRGVVSFTLALTSIIIADTIELLGDKTSAAYTELTSTSSKLTASLDSIIERHKDLRTPEWPESADVALTSLDQHINESALRNPVHRAGRKHRWKLVSFNLYKSQPVLSGVILFSISTKLHSTSVDYVNAWGIILRGAHVYCACKETFAIKSSWIEMEHLLDVQPETSLFVGGLEISPTMDQPTPSNETPENRRLRRYCIATGASPALWSRGRRSKPQVVTSTGSYRQNRVKNVVKIHEHLGHIFEKGQWSDGDGQRMNHMLGELGRSNQPSSSVREWMDCISAGLSREDAALQTNLLDLHQYTLVQFQRLKDWVDPLIKGSTHLYYMTKPHEVKHIV</sequence>
<dbReference type="PANTHER" id="PTHR38795">
    <property type="entry name" value="DUF6604 DOMAIN-CONTAINING PROTEIN"/>
    <property type="match status" value="1"/>
</dbReference>
<feature type="region of interest" description="Disordered" evidence="1">
    <location>
        <begin position="1"/>
        <end position="20"/>
    </location>
</feature>
<name>A0AAI8V7I7_9PEZI</name>
<evidence type="ECO:0000256" key="1">
    <source>
        <dbReference type="SAM" id="MobiDB-lite"/>
    </source>
</evidence>
<gene>
    <name evidence="2" type="ORF">KHLLAP_LOCUS322</name>
</gene>
<accession>A0AAI8V7I7</accession>
<dbReference type="EMBL" id="CAUWAG010000003">
    <property type="protein sequence ID" value="CAJ2499854.1"/>
    <property type="molecule type" value="Genomic_DNA"/>
</dbReference>
<evidence type="ECO:0000313" key="2">
    <source>
        <dbReference type="EMBL" id="CAJ2499854.1"/>
    </source>
</evidence>
<evidence type="ECO:0000313" key="3">
    <source>
        <dbReference type="Proteomes" id="UP001295740"/>
    </source>
</evidence>
<protein>
    <submittedName>
        <fullName evidence="2">Uu.00g027070.m01.CDS01</fullName>
    </submittedName>
</protein>